<reference evidence="2 3" key="1">
    <citation type="submission" date="2008-03" db="EMBL/GenBank/DDBJ databases">
        <title>Sequencing of the draft genome and assembly of Burkholderia ambifaria IOP40-10.</title>
        <authorList>
            <consortium name="US DOE Joint Genome Institute (JGI-PGF)"/>
            <person name="Copeland A."/>
            <person name="Lucas S."/>
            <person name="Lapidus A."/>
            <person name="Glavina del Rio T."/>
            <person name="Dalin E."/>
            <person name="Tice H."/>
            <person name="Bruce D."/>
            <person name="Goodwin L."/>
            <person name="Pitluck S."/>
            <person name="Larimer F."/>
            <person name="Land M.L."/>
            <person name="Hauser L."/>
            <person name="Tiedje J."/>
            <person name="Richardson P."/>
        </authorList>
    </citation>
    <scope>NUCLEOTIDE SEQUENCE [LARGE SCALE GENOMIC DNA]</scope>
    <source>
        <strain evidence="2 3">IOP40-10</strain>
    </source>
</reference>
<evidence type="ECO:0000256" key="1">
    <source>
        <dbReference type="SAM" id="MobiDB-lite"/>
    </source>
</evidence>
<evidence type="ECO:0000313" key="3">
    <source>
        <dbReference type="Proteomes" id="UP000005463"/>
    </source>
</evidence>
<sequence length="248" mass="27415">MTPAHSTVRATTTLARHAPPVREPRRTRQHPRRRPERRRPGPARACGPSRECAYVPRAPRDAIKCAWLQNDASIYRSAARSDHDASQGDAESTAGFDASCTPIDMSAWSAYRSEAALYTRYPTYRYDARRVQLSADSDCFGGTAYSLVEEIHVHRNGRSVLIKSNSAGSDEIEPADLVFVSVSSRRQRKADDNFLVARAPRSTLLQVRSAHESATDLPPDASAARRHPERKSPILNGDSGNMHADGPR</sequence>
<dbReference type="PATRIC" id="fig|396596.7.peg.542"/>
<dbReference type="EMBL" id="ABLC01000393">
    <property type="protein sequence ID" value="EDS99906.1"/>
    <property type="molecule type" value="Genomic_DNA"/>
</dbReference>
<evidence type="ECO:0000313" key="2">
    <source>
        <dbReference type="EMBL" id="EDS99906.1"/>
    </source>
</evidence>
<feature type="region of interest" description="Disordered" evidence="1">
    <location>
        <begin position="205"/>
        <end position="248"/>
    </location>
</feature>
<name>B1FRB3_9BURK</name>
<feature type="compositionally biased region" description="Polar residues" evidence="1">
    <location>
        <begin position="1"/>
        <end position="14"/>
    </location>
</feature>
<gene>
    <name evidence="2" type="ORF">BamIOP4010DRAFT_6574</name>
</gene>
<accession>B1FRB3</accession>
<dbReference type="Proteomes" id="UP000005463">
    <property type="component" value="Unassembled WGS sequence"/>
</dbReference>
<feature type="region of interest" description="Disordered" evidence="1">
    <location>
        <begin position="1"/>
        <end position="50"/>
    </location>
</feature>
<feature type="compositionally biased region" description="Basic residues" evidence="1">
    <location>
        <begin position="27"/>
        <end position="41"/>
    </location>
</feature>
<proteinExistence type="predicted"/>
<dbReference type="AlphaFoldDB" id="B1FRB3"/>
<protein>
    <submittedName>
        <fullName evidence="2">Uncharacterized protein</fullName>
    </submittedName>
</protein>
<comment type="caution">
    <text evidence="2">The sequence shown here is derived from an EMBL/GenBank/DDBJ whole genome shotgun (WGS) entry which is preliminary data.</text>
</comment>
<organism evidence="2 3">
    <name type="scientific">Burkholderia ambifaria IOP40-10</name>
    <dbReference type="NCBI Taxonomy" id="396596"/>
    <lineage>
        <taxon>Bacteria</taxon>
        <taxon>Pseudomonadati</taxon>
        <taxon>Pseudomonadota</taxon>
        <taxon>Betaproteobacteria</taxon>
        <taxon>Burkholderiales</taxon>
        <taxon>Burkholderiaceae</taxon>
        <taxon>Burkholderia</taxon>
        <taxon>Burkholderia cepacia complex</taxon>
    </lineage>
</organism>